<dbReference type="EMBL" id="GBXM01101374">
    <property type="protein sequence ID" value="JAH07203.1"/>
    <property type="molecule type" value="Transcribed_RNA"/>
</dbReference>
<reference evidence="1" key="1">
    <citation type="submission" date="2014-11" db="EMBL/GenBank/DDBJ databases">
        <authorList>
            <person name="Amaro Gonzalez C."/>
        </authorList>
    </citation>
    <scope>NUCLEOTIDE SEQUENCE</scope>
</reference>
<sequence length="52" mass="5776">MTTTISTFTTGSAQNAKGFFFQLVVFDRGKDQCRFLFETRTSGEPGIKPSSH</sequence>
<dbReference type="EMBL" id="GBXM01088536">
    <property type="protein sequence ID" value="JAH20041.1"/>
    <property type="molecule type" value="Transcribed_RNA"/>
</dbReference>
<name>A0A0E9QSV2_ANGAN</name>
<protein>
    <submittedName>
        <fullName evidence="1">Uncharacterized protein</fullName>
    </submittedName>
</protein>
<organism evidence="1">
    <name type="scientific">Anguilla anguilla</name>
    <name type="common">European freshwater eel</name>
    <name type="synonym">Muraena anguilla</name>
    <dbReference type="NCBI Taxonomy" id="7936"/>
    <lineage>
        <taxon>Eukaryota</taxon>
        <taxon>Metazoa</taxon>
        <taxon>Chordata</taxon>
        <taxon>Craniata</taxon>
        <taxon>Vertebrata</taxon>
        <taxon>Euteleostomi</taxon>
        <taxon>Actinopterygii</taxon>
        <taxon>Neopterygii</taxon>
        <taxon>Teleostei</taxon>
        <taxon>Anguilliformes</taxon>
        <taxon>Anguillidae</taxon>
        <taxon>Anguilla</taxon>
    </lineage>
</organism>
<reference evidence="1" key="2">
    <citation type="journal article" date="2015" name="Fish Shellfish Immunol.">
        <title>Early steps in the European eel (Anguilla anguilla)-Vibrio vulnificus interaction in the gills: Role of the RtxA13 toxin.</title>
        <authorList>
            <person name="Callol A."/>
            <person name="Pajuelo D."/>
            <person name="Ebbesson L."/>
            <person name="Teles M."/>
            <person name="MacKenzie S."/>
            <person name="Amaro C."/>
        </authorList>
    </citation>
    <scope>NUCLEOTIDE SEQUENCE</scope>
</reference>
<proteinExistence type="predicted"/>
<evidence type="ECO:0000313" key="1">
    <source>
        <dbReference type="EMBL" id="JAH20041.1"/>
    </source>
</evidence>
<dbReference type="AlphaFoldDB" id="A0A0E9QSV2"/>
<accession>A0A0E9QSV2</accession>